<dbReference type="EMBL" id="LS483452">
    <property type="protein sequence ID" value="SQH78362.1"/>
    <property type="molecule type" value="Genomic_DNA"/>
</dbReference>
<name>A0A330M8D4_9GAMM</name>
<accession>A0A330M8D4</accession>
<protein>
    <submittedName>
        <fullName evidence="1">Uncharacterized protein</fullName>
    </submittedName>
</protein>
<organism evidence="1 2">
    <name type="scientific">Shewanella benthica</name>
    <dbReference type="NCBI Taxonomy" id="43661"/>
    <lineage>
        <taxon>Bacteria</taxon>
        <taxon>Pseudomonadati</taxon>
        <taxon>Pseudomonadota</taxon>
        <taxon>Gammaproteobacteria</taxon>
        <taxon>Alteromonadales</taxon>
        <taxon>Shewanellaceae</taxon>
        <taxon>Shewanella</taxon>
    </lineage>
</organism>
<dbReference type="Proteomes" id="UP000250123">
    <property type="component" value="Chromosome SHEWBE"/>
</dbReference>
<sequence>MLIYISILHAWVALLLFCYAPPKGSVAYADIMHVVASSIFTTLTRSAQQTVNSWAK</sequence>
<dbReference type="KEGG" id="sbk:SHEWBE_4402"/>
<evidence type="ECO:0000313" key="1">
    <source>
        <dbReference type="EMBL" id="SQH78362.1"/>
    </source>
</evidence>
<dbReference type="AlphaFoldDB" id="A0A330M8D4"/>
<gene>
    <name evidence="1" type="ORF">SHEWBE_4402</name>
</gene>
<evidence type="ECO:0000313" key="2">
    <source>
        <dbReference type="Proteomes" id="UP000250123"/>
    </source>
</evidence>
<proteinExistence type="predicted"/>
<reference evidence="2" key="1">
    <citation type="submission" date="2018-06" db="EMBL/GenBank/DDBJ databases">
        <authorList>
            <person name="Cea G.-C."/>
            <person name="William W."/>
        </authorList>
    </citation>
    <scope>NUCLEOTIDE SEQUENCE [LARGE SCALE GENOMIC DNA]</scope>
    <source>
        <strain evidence="2">DB21MT-2</strain>
    </source>
</reference>